<keyword evidence="1" id="KW-0175">Coiled coil</keyword>
<proteinExistence type="predicted"/>
<protein>
    <submittedName>
        <fullName evidence="3">Uncharacterized protein</fullName>
    </submittedName>
</protein>
<comment type="caution">
    <text evidence="3">The sequence shown here is derived from an EMBL/GenBank/DDBJ whole genome shotgun (WGS) entry which is preliminary data.</text>
</comment>
<evidence type="ECO:0000256" key="2">
    <source>
        <dbReference type="SAM" id="MobiDB-lite"/>
    </source>
</evidence>
<feature type="region of interest" description="Disordered" evidence="2">
    <location>
        <begin position="231"/>
        <end position="253"/>
    </location>
</feature>
<sequence length="253" mass="29157">MSPARSRSVTAKDDMQMHEEEAVVCMERLDRLKEMANEPRKPNYLKLVVELLVELKKEIKEANARNDQLVEEMQKLREENLVLKQMLDRSKCSSISTNVPSQNNSHNDTAVIPAMNSPEDLERLRSVVIRGVVESPSPNSYDRVTHDFNCVNQLLSYLEVECLPVTVYRMGKRDTDKGRPRPLKVVLPCSRFQKDLLKRAPRLRFFSQKGIYINPSRTLEERKRIREERLRRLAATGGPPENVGNKLTSQEVS</sequence>
<evidence type="ECO:0000313" key="3">
    <source>
        <dbReference type="EMBL" id="EYB83273.1"/>
    </source>
</evidence>
<gene>
    <name evidence="3" type="primary">Acey_s0339.g2970</name>
    <name evidence="3" type="ORF">Y032_0339g2970</name>
</gene>
<organism evidence="3 4">
    <name type="scientific">Ancylostoma ceylanicum</name>
    <dbReference type="NCBI Taxonomy" id="53326"/>
    <lineage>
        <taxon>Eukaryota</taxon>
        <taxon>Metazoa</taxon>
        <taxon>Ecdysozoa</taxon>
        <taxon>Nematoda</taxon>
        <taxon>Chromadorea</taxon>
        <taxon>Rhabditida</taxon>
        <taxon>Rhabditina</taxon>
        <taxon>Rhabditomorpha</taxon>
        <taxon>Strongyloidea</taxon>
        <taxon>Ancylostomatidae</taxon>
        <taxon>Ancylostomatinae</taxon>
        <taxon>Ancylostoma</taxon>
    </lineage>
</organism>
<dbReference type="EMBL" id="JARK01001675">
    <property type="protein sequence ID" value="EYB83273.1"/>
    <property type="molecule type" value="Genomic_DNA"/>
</dbReference>
<dbReference type="OrthoDB" id="7480989at2759"/>
<dbReference type="Proteomes" id="UP000024635">
    <property type="component" value="Unassembled WGS sequence"/>
</dbReference>
<dbReference type="AlphaFoldDB" id="A0A016RY40"/>
<accession>A0A016RY40</accession>
<feature type="coiled-coil region" evidence="1">
    <location>
        <begin position="15"/>
        <end position="86"/>
    </location>
</feature>
<reference evidence="4" key="1">
    <citation type="journal article" date="2015" name="Nat. Genet.">
        <title>The genome and transcriptome of the zoonotic hookworm Ancylostoma ceylanicum identify infection-specific gene families.</title>
        <authorList>
            <person name="Schwarz E.M."/>
            <person name="Hu Y."/>
            <person name="Antoshechkin I."/>
            <person name="Miller M.M."/>
            <person name="Sternberg P.W."/>
            <person name="Aroian R.V."/>
        </authorList>
    </citation>
    <scope>NUCLEOTIDE SEQUENCE</scope>
    <source>
        <strain evidence="4">HY135</strain>
    </source>
</reference>
<evidence type="ECO:0000313" key="4">
    <source>
        <dbReference type="Proteomes" id="UP000024635"/>
    </source>
</evidence>
<name>A0A016RY40_9BILA</name>
<evidence type="ECO:0000256" key="1">
    <source>
        <dbReference type="SAM" id="Coils"/>
    </source>
</evidence>
<keyword evidence="4" id="KW-1185">Reference proteome</keyword>